<keyword evidence="1" id="KW-0805">Transcription regulation</keyword>
<dbReference type="InterPro" id="IPR011711">
    <property type="entry name" value="GntR_C"/>
</dbReference>
<evidence type="ECO:0000313" key="5">
    <source>
        <dbReference type="EMBL" id="MEI4769551.1"/>
    </source>
</evidence>
<keyword evidence="2" id="KW-0238">DNA-binding</keyword>
<accession>A0ABU8F3G0</accession>
<sequence length="222" mass="25368">MKKILSKESLADQAFKSIKDSIIAGKLEPKEELPEEKLAIDLGISRTPIREALKKLAAEGLIQLNKAKPATVATFSIDDALHYMEIRRLLEIYNINKNADKVTEKILYDLQINLEEQLKSINRNDFHSFIDLDREFHLILASIGDNLKLGELIHDSNARVNRAFLILSNTLQMSAEKAHLEHTKIVKALQNHQKDLAKQLMTSHLDNVEKRFLSYFTQGEIK</sequence>
<evidence type="ECO:0000256" key="1">
    <source>
        <dbReference type="ARBA" id="ARBA00023015"/>
    </source>
</evidence>
<dbReference type="InterPro" id="IPR008920">
    <property type="entry name" value="TF_FadR/GntR_C"/>
</dbReference>
<proteinExistence type="predicted"/>
<protein>
    <submittedName>
        <fullName evidence="5">GntR family transcriptional regulator</fullName>
    </submittedName>
</protein>
<organism evidence="5 6">
    <name type="scientific">Psychrobacillus mangrovi</name>
    <dbReference type="NCBI Taxonomy" id="3117745"/>
    <lineage>
        <taxon>Bacteria</taxon>
        <taxon>Bacillati</taxon>
        <taxon>Bacillota</taxon>
        <taxon>Bacilli</taxon>
        <taxon>Bacillales</taxon>
        <taxon>Bacillaceae</taxon>
        <taxon>Psychrobacillus</taxon>
    </lineage>
</organism>
<name>A0ABU8F3G0_9BACI</name>
<evidence type="ECO:0000256" key="2">
    <source>
        <dbReference type="ARBA" id="ARBA00023125"/>
    </source>
</evidence>
<dbReference type="Pfam" id="PF07729">
    <property type="entry name" value="FCD"/>
    <property type="match status" value="1"/>
</dbReference>
<dbReference type="PANTHER" id="PTHR43537:SF45">
    <property type="entry name" value="GNTR FAMILY REGULATORY PROTEIN"/>
    <property type="match status" value="1"/>
</dbReference>
<dbReference type="PROSITE" id="PS50949">
    <property type="entry name" value="HTH_GNTR"/>
    <property type="match status" value="1"/>
</dbReference>
<dbReference type="InterPro" id="IPR000524">
    <property type="entry name" value="Tscrpt_reg_HTH_GntR"/>
</dbReference>
<dbReference type="Gene3D" id="1.10.10.10">
    <property type="entry name" value="Winged helix-like DNA-binding domain superfamily/Winged helix DNA-binding domain"/>
    <property type="match status" value="1"/>
</dbReference>
<dbReference type="PANTHER" id="PTHR43537">
    <property type="entry name" value="TRANSCRIPTIONAL REGULATOR, GNTR FAMILY"/>
    <property type="match status" value="1"/>
</dbReference>
<dbReference type="SUPFAM" id="SSF46785">
    <property type="entry name" value="Winged helix' DNA-binding domain"/>
    <property type="match status" value="1"/>
</dbReference>
<dbReference type="SMART" id="SM00345">
    <property type="entry name" value="HTH_GNTR"/>
    <property type="match status" value="1"/>
</dbReference>
<dbReference type="EMBL" id="JBAWSY010000004">
    <property type="protein sequence ID" value="MEI4769551.1"/>
    <property type="molecule type" value="Genomic_DNA"/>
</dbReference>
<keyword evidence="3" id="KW-0804">Transcription</keyword>
<dbReference type="Gene3D" id="1.20.120.530">
    <property type="entry name" value="GntR ligand-binding domain-like"/>
    <property type="match status" value="1"/>
</dbReference>
<dbReference type="RefSeq" id="WP_336497107.1">
    <property type="nucleotide sequence ID" value="NZ_JBAWSY010000004.1"/>
</dbReference>
<feature type="domain" description="HTH gntR-type" evidence="4">
    <location>
        <begin position="8"/>
        <end position="75"/>
    </location>
</feature>
<evidence type="ECO:0000256" key="3">
    <source>
        <dbReference type="ARBA" id="ARBA00023163"/>
    </source>
</evidence>
<keyword evidence="6" id="KW-1185">Reference proteome</keyword>
<comment type="caution">
    <text evidence="5">The sequence shown here is derived from an EMBL/GenBank/DDBJ whole genome shotgun (WGS) entry which is preliminary data.</text>
</comment>
<dbReference type="Pfam" id="PF00392">
    <property type="entry name" value="GntR"/>
    <property type="match status" value="1"/>
</dbReference>
<dbReference type="PRINTS" id="PR00035">
    <property type="entry name" value="HTHGNTR"/>
</dbReference>
<dbReference type="InterPro" id="IPR036390">
    <property type="entry name" value="WH_DNA-bd_sf"/>
</dbReference>
<dbReference type="InterPro" id="IPR036388">
    <property type="entry name" value="WH-like_DNA-bd_sf"/>
</dbReference>
<evidence type="ECO:0000313" key="6">
    <source>
        <dbReference type="Proteomes" id="UP001364890"/>
    </source>
</evidence>
<dbReference type="SUPFAM" id="SSF48008">
    <property type="entry name" value="GntR ligand-binding domain-like"/>
    <property type="match status" value="1"/>
</dbReference>
<gene>
    <name evidence="5" type="ORF">WAX74_07815</name>
</gene>
<reference evidence="5 6" key="1">
    <citation type="submission" date="2024-01" db="EMBL/GenBank/DDBJ databases">
        <title>Seven novel Bacillus-like species.</title>
        <authorList>
            <person name="Liu G."/>
        </authorList>
    </citation>
    <scope>NUCLEOTIDE SEQUENCE [LARGE SCALE GENOMIC DNA]</scope>
    <source>
        <strain evidence="5 6">FJAT-51614</strain>
    </source>
</reference>
<evidence type="ECO:0000259" key="4">
    <source>
        <dbReference type="PROSITE" id="PS50949"/>
    </source>
</evidence>
<dbReference type="Proteomes" id="UP001364890">
    <property type="component" value="Unassembled WGS sequence"/>
</dbReference>
<dbReference type="SMART" id="SM00895">
    <property type="entry name" value="FCD"/>
    <property type="match status" value="1"/>
</dbReference>